<accession>A0A2H0KH91</accession>
<comment type="caution">
    <text evidence="2">The sequence shown here is derived from an EMBL/GenBank/DDBJ whole genome shotgun (WGS) entry which is preliminary data.</text>
</comment>
<dbReference type="NCBIfam" id="TIGR01764">
    <property type="entry name" value="excise"/>
    <property type="match status" value="1"/>
</dbReference>
<gene>
    <name evidence="2" type="ORF">COV89_04150</name>
</gene>
<dbReference type="EMBL" id="PCVI01000064">
    <property type="protein sequence ID" value="PIQ69754.1"/>
    <property type="molecule type" value="Genomic_DNA"/>
</dbReference>
<reference evidence="2 3" key="1">
    <citation type="submission" date="2017-09" db="EMBL/GenBank/DDBJ databases">
        <title>Depth-based differentiation of microbial function through sediment-hosted aquifers and enrichment of novel symbionts in the deep terrestrial subsurface.</title>
        <authorList>
            <person name="Probst A.J."/>
            <person name="Ladd B."/>
            <person name="Jarett J.K."/>
            <person name="Geller-Mcgrath D.E."/>
            <person name="Sieber C.M."/>
            <person name="Emerson J.B."/>
            <person name="Anantharaman K."/>
            <person name="Thomas B.C."/>
            <person name="Malmstrom R."/>
            <person name="Stieglmeier M."/>
            <person name="Klingl A."/>
            <person name="Woyke T."/>
            <person name="Ryan C.M."/>
            <person name="Banfield J.F."/>
        </authorList>
    </citation>
    <scope>NUCLEOTIDE SEQUENCE [LARGE SCALE GENOMIC DNA]</scope>
    <source>
        <strain evidence="2">CG11_big_fil_rev_8_21_14_0_20_40_12</strain>
    </source>
</reference>
<organism evidence="2 3">
    <name type="scientific">Candidatus Shapirobacteria bacterium CG11_big_fil_rev_8_21_14_0_20_40_12</name>
    <dbReference type="NCBI Taxonomy" id="1974889"/>
    <lineage>
        <taxon>Bacteria</taxon>
        <taxon>Candidatus Shapironibacteriota</taxon>
    </lineage>
</organism>
<evidence type="ECO:0000313" key="2">
    <source>
        <dbReference type="EMBL" id="PIQ69754.1"/>
    </source>
</evidence>
<evidence type="ECO:0000313" key="3">
    <source>
        <dbReference type="Proteomes" id="UP000231371"/>
    </source>
</evidence>
<feature type="domain" description="Helix-turn-helix" evidence="1">
    <location>
        <begin position="11"/>
        <end position="52"/>
    </location>
</feature>
<evidence type="ECO:0000259" key="1">
    <source>
        <dbReference type="Pfam" id="PF12728"/>
    </source>
</evidence>
<dbReference type="AlphaFoldDB" id="A0A2H0KH91"/>
<protein>
    <recommendedName>
        <fullName evidence="1">Helix-turn-helix domain-containing protein</fullName>
    </recommendedName>
</protein>
<proteinExistence type="predicted"/>
<dbReference type="Pfam" id="PF12728">
    <property type="entry name" value="HTH_17"/>
    <property type="match status" value="1"/>
</dbReference>
<sequence length="90" mass="9996">MLTKVNPSEEFYTAPQLAELLGVSRVTVFKRIKSGAIKAIKIGRVFAVPKKDWFYILSGELSKEQKKIIEEAVNKTTSEYGGTITMLGNS</sequence>
<dbReference type="Proteomes" id="UP000231371">
    <property type="component" value="Unassembled WGS sequence"/>
</dbReference>
<dbReference type="InterPro" id="IPR041657">
    <property type="entry name" value="HTH_17"/>
</dbReference>
<dbReference type="GO" id="GO:0003677">
    <property type="term" value="F:DNA binding"/>
    <property type="evidence" value="ECO:0007669"/>
    <property type="project" value="InterPro"/>
</dbReference>
<name>A0A2H0KH91_9BACT</name>
<dbReference type="InterPro" id="IPR010093">
    <property type="entry name" value="SinI_DNA-bd"/>
</dbReference>